<keyword evidence="1" id="KW-0472">Membrane</keyword>
<dbReference type="KEGG" id="osu:NT6N_24820"/>
<proteinExistence type="predicted"/>
<gene>
    <name evidence="2" type="ORF">NT6N_24420</name>
    <name evidence="3" type="ORF">NT6N_24820</name>
</gene>
<dbReference type="EMBL" id="AP026866">
    <property type="protein sequence ID" value="BDS07442.1"/>
    <property type="molecule type" value="Genomic_DNA"/>
</dbReference>
<feature type="transmembrane region" description="Helical" evidence="1">
    <location>
        <begin position="6"/>
        <end position="23"/>
    </location>
</feature>
<reference evidence="2" key="1">
    <citation type="submission" date="2024-07" db="EMBL/GenBank/DDBJ databases">
        <title>Complete genome sequence of Verrucomicrobiaceae bacterium NT6N.</title>
        <authorList>
            <person name="Huang C."/>
            <person name="Takami H."/>
            <person name="Hamasaki K."/>
        </authorList>
    </citation>
    <scope>NUCLEOTIDE SEQUENCE</scope>
    <source>
        <strain evidence="2">NT6N</strain>
    </source>
</reference>
<organism evidence="2">
    <name type="scientific">Oceaniferula spumae</name>
    <dbReference type="NCBI Taxonomy" id="2979115"/>
    <lineage>
        <taxon>Bacteria</taxon>
        <taxon>Pseudomonadati</taxon>
        <taxon>Verrucomicrobiota</taxon>
        <taxon>Verrucomicrobiia</taxon>
        <taxon>Verrucomicrobiales</taxon>
        <taxon>Verrucomicrobiaceae</taxon>
        <taxon>Oceaniferula</taxon>
    </lineage>
</organism>
<protein>
    <submittedName>
        <fullName evidence="2">Uncharacterized protein</fullName>
    </submittedName>
</protein>
<accession>A0AAT9FMQ2</accession>
<name>A0AAT9FMQ2_9BACT</name>
<evidence type="ECO:0000256" key="1">
    <source>
        <dbReference type="SAM" id="Phobius"/>
    </source>
</evidence>
<evidence type="ECO:0000313" key="2">
    <source>
        <dbReference type="EMBL" id="BDS07402.1"/>
    </source>
</evidence>
<sequence>MKKHPFIIGVILGCVISFLFVTLTKQYYKRQIIEDAVINYGLPPMPEIEVTYAYHKKLFGADWYGFKARATESNAAEWRSQVDKLYAEGRLLDNVEVEWISSAGDSSDIEVKLSDMNK</sequence>
<dbReference type="EMBL" id="AP026866">
    <property type="protein sequence ID" value="BDS07402.1"/>
    <property type="molecule type" value="Genomic_DNA"/>
</dbReference>
<keyword evidence="1" id="KW-1133">Transmembrane helix</keyword>
<keyword evidence="1" id="KW-0812">Transmembrane</keyword>
<evidence type="ECO:0000313" key="3">
    <source>
        <dbReference type="EMBL" id="BDS07442.1"/>
    </source>
</evidence>
<dbReference type="AlphaFoldDB" id="A0AAT9FMQ2"/>
<dbReference type="KEGG" id="osu:NT6N_24420"/>